<evidence type="ECO:0000313" key="2">
    <source>
        <dbReference type="EMBL" id="CAF4463349.1"/>
    </source>
</evidence>
<dbReference type="EMBL" id="CAJNOQ010033683">
    <property type="protein sequence ID" value="CAF1591148.1"/>
    <property type="molecule type" value="Genomic_DNA"/>
</dbReference>
<dbReference type="EMBL" id="CAJOBC010099848">
    <property type="protein sequence ID" value="CAF4463349.1"/>
    <property type="molecule type" value="Genomic_DNA"/>
</dbReference>
<evidence type="ECO:0000313" key="3">
    <source>
        <dbReference type="Proteomes" id="UP000663829"/>
    </source>
</evidence>
<dbReference type="Proteomes" id="UP000663829">
    <property type="component" value="Unassembled WGS sequence"/>
</dbReference>
<dbReference type="AlphaFoldDB" id="A0A816A6P2"/>
<evidence type="ECO:0000313" key="1">
    <source>
        <dbReference type="EMBL" id="CAF1591148.1"/>
    </source>
</evidence>
<keyword evidence="3" id="KW-1185">Reference proteome</keyword>
<reference evidence="1" key="1">
    <citation type="submission" date="2021-02" db="EMBL/GenBank/DDBJ databases">
        <authorList>
            <person name="Nowell W R."/>
        </authorList>
    </citation>
    <scope>NUCLEOTIDE SEQUENCE</scope>
</reference>
<gene>
    <name evidence="1" type="ORF">GPM918_LOCUS41769</name>
    <name evidence="2" type="ORF">SRO942_LOCUS42878</name>
</gene>
<protein>
    <submittedName>
        <fullName evidence="1">Uncharacterized protein</fullName>
    </submittedName>
</protein>
<sequence>MIKHGDLHTIKKETDCNCEHCSKLIQFIHDSNKYQYFIATNISRPAWTSLKGHLNEIITHQIKLPLELSKGDNSQIIITKVKPSYAYYKE</sequence>
<proteinExistence type="predicted"/>
<accession>A0A816A6P2</accession>
<dbReference type="Proteomes" id="UP000681722">
    <property type="component" value="Unassembled WGS sequence"/>
</dbReference>
<name>A0A816A6P2_9BILA</name>
<comment type="caution">
    <text evidence="1">The sequence shown here is derived from an EMBL/GenBank/DDBJ whole genome shotgun (WGS) entry which is preliminary data.</text>
</comment>
<organism evidence="1 3">
    <name type="scientific">Didymodactylos carnosus</name>
    <dbReference type="NCBI Taxonomy" id="1234261"/>
    <lineage>
        <taxon>Eukaryota</taxon>
        <taxon>Metazoa</taxon>
        <taxon>Spiralia</taxon>
        <taxon>Gnathifera</taxon>
        <taxon>Rotifera</taxon>
        <taxon>Eurotatoria</taxon>
        <taxon>Bdelloidea</taxon>
        <taxon>Philodinida</taxon>
        <taxon>Philodinidae</taxon>
        <taxon>Didymodactylos</taxon>
    </lineage>
</organism>